<evidence type="ECO:0000259" key="2">
    <source>
        <dbReference type="Pfam" id="PF09349"/>
    </source>
</evidence>
<sequence length="185" mass="21214">MVLPSFKEFKALSLEEQIKIFDILFEHTDALVSLTLLSGSGSFDVIKLNSYNELVESVRTSLLRLIQDDDQYKLELSDIIAAHPKLGVPKEVQGTLSELSKLEQKNLNDTKNNTAEIKEALISLNEEYERKYKGLRFVCFVNGRDRQEIIHEMKQILESANTWNQEANRAINAMCDIALDRIRKL</sequence>
<dbReference type="OrthoDB" id="5398391at2759"/>
<dbReference type="InterPro" id="IPR036778">
    <property type="entry name" value="OHCU_decarboxylase_sf"/>
</dbReference>
<dbReference type="InterPro" id="IPR018020">
    <property type="entry name" value="OHCU_decarboxylase"/>
</dbReference>
<dbReference type="AlphaFoldDB" id="A0A1L0CV34"/>
<dbReference type="Proteomes" id="UP000183365">
    <property type="component" value="Unassembled WGS sequence"/>
</dbReference>
<dbReference type="PANTHER" id="PTHR37987">
    <property type="entry name" value="CHROMOSOME 9, WHOLE GENOME SHOTGUN SEQUENCE"/>
    <property type="match status" value="1"/>
</dbReference>
<dbReference type="GO" id="GO:0006144">
    <property type="term" value="P:purine nucleobase metabolic process"/>
    <property type="evidence" value="ECO:0007669"/>
    <property type="project" value="UniProtKB-KW"/>
</dbReference>
<dbReference type="VEuPathDB" id="FungiDB:HGUI_00831"/>
<dbReference type="EMBL" id="FQNF01000010">
    <property type="protein sequence ID" value="SGZ38631.1"/>
    <property type="molecule type" value="Genomic_DNA"/>
</dbReference>
<reference evidence="4" key="1">
    <citation type="submission" date="2016-11" db="EMBL/GenBank/DDBJ databases">
        <authorList>
            <person name="Guldener U."/>
        </authorList>
    </citation>
    <scope>NUCLEOTIDE SEQUENCE [LARGE SCALE GENOMIC DNA]</scope>
</reference>
<dbReference type="Gene3D" id="1.10.3330.10">
    <property type="entry name" value="Oxo-4-hydroxy-4-carboxy-5-ureidoimidazoline decarboxylase"/>
    <property type="match status" value="1"/>
</dbReference>
<protein>
    <recommendedName>
        <fullName evidence="2">Oxo-4-hydroxy-4-carboxy-5-ureidoimidazoline decarboxylase domain-containing protein</fullName>
    </recommendedName>
</protein>
<feature type="domain" description="Oxo-4-hydroxy-4-carboxy-5-ureidoimidazoline decarboxylase" evidence="2">
    <location>
        <begin position="11"/>
        <end position="183"/>
    </location>
</feature>
<organism evidence="3 4">
    <name type="scientific">Hanseniaspora guilliermondii</name>
    <dbReference type="NCBI Taxonomy" id="56406"/>
    <lineage>
        <taxon>Eukaryota</taxon>
        <taxon>Fungi</taxon>
        <taxon>Dikarya</taxon>
        <taxon>Ascomycota</taxon>
        <taxon>Saccharomycotina</taxon>
        <taxon>Saccharomycetes</taxon>
        <taxon>Saccharomycodales</taxon>
        <taxon>Saccharomycodaceae</taxon>
        <taxon>Hanseniaspora</taxon>
    </lineage>
</organism>
<accession>A0A1L0CV34</accession>
<name>A0A1L0CV34_9ASCO</name>
<evidence type="ECO:0000313" key="4">
    <source>
        <dbReference type="Proteomes" id="UP000183365"/>
    </source>
</evidence>
<dbReference type="PANTHER" id="PTHR37987:SF1">
    <property type="entry name" value="OXO-4-HYDROXY-4-CARBOXY-5-UREIDOIMIDAZOLINE DECARBOXYLASE DOMAIN-CONTAINING PROTEIN"/>
    <property type="match status" value="1"/>
</dbReference>
<dbReference type="SUPFAM" id="SSF158694">
    <property type="entry name" value="UraD-Like"/>
    <property type="match status" value="1"/>
</dbReference>
<keyword evidence="1" id="KW-0659">Purine metabolism</keyword>
<evidence type="ECO:0000313" key="3">
    <source>
        <dbReference type="EMBL" id="SGZ38631.1"/>
    </source>
</evidence>
<proteinExistence type="predicted"/>
<evidence type="ECO:0000256" key="1">
    <source>
        <dbReference type="ARBA" id="ARBA00022631"/>
    </source>
</evidence>
<dbReference type="Pfam" id="PF09349">
    <property type="entry name" value="OHCU_decarbox"/>
    <property type="match status" value="1"/>
</dbReference>
<gene>
    <name evidence="3" type="ORF">HGUI_00831</name>
</gene>
<keyword evidence="4" id="KW-1185">Reference proteome</keyword>